<evidence type="ECO:0000313" key="6">
    <source>
        <dbReference type="Proteomes" id="UP000310249"/>
    </source>
</evidence>
<dbReference type="InterPro" id="IPR003439">
    <property type="entry name" value="ABC_transporter-like_ATP-bd"/>
</dbReference>
<dbReference type="InterPro" id="IPR003593">
    <property type="entry name" value="AAA+_ATPase"/>
</dbReference>
<organism evidence="5 6">
    <name type="scientific">Pseudoalteromonas rubra</name>
    <dbReference type="NCBI Taxonomy" id="43658"/>
    <lineage>
        <taxon>Bacteria</taxon>
        <taxon>Pseudomonadati</taxon>
        <taxon>Pseudomonadota</taxon>
        <taxon>Gammaproteobacteria</taxon>
        <taxon>Alteromonadales</taxon>
        <taxon>Pseudoalteromonadaceae</taxon>
        <taxon>Pseudoalteromonas</taxon>
    </lineage>
</organism>
<dbReference type="RefSeq" id="WP_138551312.1">
    <property type="nucleotide sequence ID" value="NZ_PNCH01000020.1"/>
</dbReference>
<dbReference type="PANTHER" id="PTHR43514:SF4">
    <property type="entry name" value="ABC TRANSPORTER I FAMILY MEMBER 10"/>
    <property type="match status" value="1"/>
</dbReference>
<dbReference type="InterPro" id="IPR050334">
    <property type="entry name" value="Molybdenum_import_ModC"/>
</dbReference>
<evidence type="ECO:0000313" key="5">
    <source>
        <dbReference type="EMBL" id="TMP29080.1"/>
    </source>
</evidence>
<dbReference type="PROSITE" id="PS00211">
    <property type="entry name" value="ABC_TRANSPORTER_1"/>
    <property type="match status" value="1"/>
</dbReference>
<proteinExistence type="predicted"/>
<dbReference type="PANTHER" id="PTHR43514">
    <property type="entry name" value="ABC TRANSPORTER I FAMILY MEMBER 10"/>
    <property type="match status" value="1"/>
</dbReference>
<evidence type="ECO:0000259" key="4">
    <source>
        <dbReference type="PROSITE" id="PS50893"/>
    </source>
</evidence>
<reference evidence="5 6" key="1">
    <citation type="submission" date="2018-01" db="EMBL/GenBank/DDBJ databases">
        <authorList>
            <person name="Paulsen S."/>
            <person name="Gram L.K."/>
        </authorList>
    </citation>
    <scope>NUCLEOTIDE SEQUENCE [LARGE SCALE GENOMIC DNA]</scope>
    <source>
        <strain evidence="5 6">S2676</strain>
    </source>
</reference>
<dbReference type="SUPFAM" id="SSF52540">
    <property type="entry name" value="P-loop containing nucleoside triphosphate hydrolases"/>
    <property type="match status" value="1"/>
</dbReference>
<dbReference type="PROSITE" id="PS50893">
    <property type="entry name" value="ABC_TRANSPORTER_2"/>
    <property type="match status" value="1"/>
</dbReference>
<name>A0A5S3WM67_9GAMM</name>
<reference evidence="6" key="2">
    <citation type="submission" date="2019-06" db="EMBL/GenBank/DDBJ databases">
        <title>Co-occurence of chitin degradation, pigmentation and bioactivity in marine Pseudoalteromonas.</title>
        <authorList>
            <person name="Sonnenschein E.C."/>
            <person name="Bech P.K."/>
        </authorList>
    </citation>
    <scope>NUCLEOTIDE SEQUENCE [LARGE SCALE GENOMIC DNA]</scope>
    <source>
        <strain evidence="6">S2676</strain>
    </source>
</reference>
<dbReference type="SMART" id="SM00382">
    <property type="entry name" value="AAA"/>
    <property type="match status" value="1"/>
</dbReference>
<gene>
    <name evidence="5" type="ORF">CWB99_09925</name>
</gene>
<dbReference type="SUPFAM" id="SSF50331">
    <property type="entry name" value="MOP-like"/>
    <property type="match status" value="1"/>
</dbReference>
<dbReference type="InterPro" id="IPR017871">
    <property type="entry name" value="ABC_transporter-like_CS"/>
</dbReference>
<dbReference type="InterPro" id="IPR008995">
    <property type="entry name" value="Mo/tungstate-bd_C_term_dom"/>
</dbReference>
<protein>
    <recommendedName>
        <fullName evidence="4">ABC transporter domain-containing protein</fullName>
    </recommendedName>
</protein>
<dbReference type="GO" id="GO:0005524">
    <property type="term" value="F:ATP binding"/>
    <property type="evidence" value="ECO:0007669"/>
    <property type="project" value="UniProtKB-KW"/>
</dbReference>
<dbReference type="Proteomes" id="UP000310249">
    <property type="component" value="Unassembled WGS sequence"/>
</dbReference>
<feature type="domain" description="ABC transporter" evidence="4">
    <location>
        <begin position="6"/>
        <end position="250"/>
    </location>
</feature>
<sequence length="405" mass="43645">MLNAILNTFNITESASEQRQDCRSAGTVMIDVQVSSPVSQHFSCTLRCAQVGVLLAPSGAGKTSLLNALAGLSPATGSIQVDSKGAEQIDLPAHQRRIAYVTQSPTLFGHLSIQALLNLVSAEQTNAFDVTWAVGLLNLSGVLHLRAQQLSGGQQQRVALLLAMIKGAPLLLLDEVLTGQDHTMKHACIAVIKEYLKQTNAAALMVCHQMEDALALADMAWVLKDDGSCKHWQAMPIGAGLHLYQHQLLASFQDGSNGGEGHASEFLSVVQATTLAHRTSLGLTEYRLNGQACFSVHTPHTKPGQAVSLVLKANRVGLSRKAMPDSSFVNQWLATITSTREIVWQGEQGMLIDVKLVSKDDSDAAQCNDLSVWITRLSFNQLKPAVNEPWYLISKADALSVNSLH</sequence>
<dbReference type="Gene3D" id="3.40.50.300">
    <property type="entry name" value="P-loop containing nucleotide triphosphate hydrolases"/>
    <property type="match status" value="1"/>
</dbReference>
<dbReference type="Pfam" id="PF00005">
    <property type="entry name" value="ABC_tran"/>
    <property type="match status" value="1"/>
</dbReference>
<dbReference type="EMBL" id="PNCI01000019">
    <property type="protein sequence ID" value="TMP29080.1"/>
    <property type="molecule type" value="Genomic_DNA"/>
</dbReference>
<evidence type="ECO:0000256" key="2">
    <source>
        <dbReference type="ARBA" id="ARBA00022741"/>
    </source>
</evidence>
<keyword evidence="3" id="KW-0067">ATP-binding</keyword>
<comment type="caution">
    <text evidence="5">The sequence shown here is derived from an EMBL/GenBank/DDBJ whole genome shotgun (WGS) entry which is preliminary data.</text>
</comment>
<accession>A0A5S3WM67</accession>
<dbReference type="AlphaFoldDB" id="A0A5S3WM67"/>
<keyword evidence="2" id="KW-0547">Nucleotide-binding</keyword>
<dbReference type="OrthoDB" id="9802264at2"/>
<dbReference type="InterPro" id="IPR027417">
    <property type="entry name" value="P-loop_NTPase"/>
</dbReference>
<dbReference type="GO" id="GO:0016887">
    <property type="term" value="F:ATP hydrolysis activity"/>
    <property type="evidence" value="ECO:0007669"/>
    <property type="project" value="InterPro"/>
</dbReference>
<evidence type="ECO:0000256" key="3">
    <source>
        <dbReference type="ARBA" id="ARBA00022840"/>
    </source>
</evidence>
<keyword evidence="1" id="KW-0813">Transport</keyword>
<evidence type="ECO:0000256" key="1">
    <source>
        <dbReference type="ARBA" id="ARBA00022448"/>
    </source>
</evidence>